<feature type="domain" description="AMP-dependent synthetase/ligase" evidence="5">
    <location>
        <begin position="28"/>
        <end position="385"/>
    </location>
</feature>
<accession>A0ABR9HW13</accession>
<evidence type="ECO:0000259" key="6">
    <source>
        <dbReference type="Pfam" id="PF13193"/>
    </source>
</evidence>
<feature type="domain" description="AMP-binding enzyme C-terminal" evidence="6">
    <location>
        <begin position="451"/>
        <end position="529"/>
    </location>
</feature>
<dbReference type="Pfam" id="PF13193">
    <property type="entry name" value="AMP-binding_C"/>
    <property type="match status" value="1"/>
</dbReference>
<name>A0ABR9HW13_9PSEU</name>
<comment type="caution">
    <text evidence="7">The sequence shown here is derived from an EMBL/GenBank/DDBJ whole genome shotgun (WGS) entry which is preliminary data.</text>
</comment>
<evidence type="ECO:0000256" key="1">
    <source>
        <dbReference type="ARBA" id="ARBA00006432"/>
    </source>
</evidence>
<keyword evidence="2 7" id="KW-0436">Ligase</keyword>
<evidence type="ECO:0000313" key="8">
    <source>
        <dbReference type="Proteomes" id="UP000631670"/>
    </source>
</evidence>
<dbReference type="SUPFAM" id="SSF56801">
    <property type="entry name" value="Acetyl-CoA synthetase-like"/>
    <property type="match status" value="1"/>
</dbReference>
<dbReference type="InterPro" id="IPR045851">
    <property type="entry name" value="AMP-bd_C_sf"/>
</dbReference>
<protein>
    <submittedName>
        <fullName evidence="7">Acetyl-CoA synthetase</fullName>
        <ecNumber evidence="7">6.2.1.1</ecNumber>
    </submittedName>
</protein>
<dbReference type="InterPro" id="IPR000873">
    <property type="entry name" value="AMP-dep_synth/lig_dom"/>
</dbReference>
<keyword evidence="4" id="KW-0067">ATP-binding</keyword>
<keyword evidence="3" id="KW-0547">Nucleotide-binding</keyword>
<evidence type="ECO:0000256" key="4">
    <source>
        <dbReference type="ARBA" id="ARBA00022840"/>
    </source>
</evidence>
<dbReference type="EMBL" id="JADBEG010000001">
    <property type="protein sequence ID" value="MBE1495098.1"/>
    <property type="molecule type" value="Genomic_DNA"/>
</dbReference>
<dbReference type="InterPro" id="IPR042099">
    <property type="entry name" value="ANL_N_sf"/>
</dbReference>
<gene>
    <name evidence="7" type="ORF">H4696_002198</name>
</gene>
<dbReference type="InterPro" id="IPR051087">
    <property type="entry name" value="Mitochondrial_ACSM"/>
</dbReference>
<dbReference type="InterPro" id="IPR025110">
    <property type="entry name" value="AMP-bd_C"/>
</dbReference>
<dbReference type="Gene3D" id="3.30.300.30">
    <property type="match status" value="1"/>
</dbReference>
<sequence length="543" mass="58302">MTSIHRHVEDLVSRFDRPRARAAELLCDRHPADAVAFTVVEPDLSWRDWTYGELRARSARLATALAGLGAGPGDRVATLLGKSADLVVTLLAIWRVGAVHVPLFTALAPPAIATRIQGSGARIVVTEPGQRAKLGPNEDIPAAWRLTVVTTGAAGNHHPGDHPFERLLEAPPQVSPAGMGGDATLVELYTSGTTGPPKGVPVPLWAVASMCSYQEFGLDHQPSDVFWNAADPGWAYGLYHAILGPLALGRRALLLHSGFSAHLTWAVLGAFRVTNFTAGPTVYRALRAAEDLAPPDLALRACSSAGEPLPPEVSDWAERTFGVPVLDHYGQTELGMAVANAWHPDVRAERRPGSMGRALPGWRLDVLRPDTAEPAADGERGRLAVDLTASPLMWFTGYRGASGRTAERFTADRRWYLTGDTAARDAGGRFHFAARDDDIILMAGYRIGPSEVESVLQSHPAVAEAAVVGAPDDLRGEVVTAHVVVRPGRVAGPELAGELQALVKTRFAAHAYPRIVHFVPELPKTPSGKLQRSALRYAHRHSR</sequence>
<evidence type="ECO:0000259" key="5">
    <source>
        <dbReference type="Pfam" id="PF00501"/>
    </source>
</evidence>
<dbReference type="RefSeq" id="WP_086861706.1">
    <property type="nucleotide sequence ID" value="NZ_JADBEG010000001.1"/>
</dbReference>
<dbReference type="Pfam" id="PF00501">
    <property type="entry name" value="AMP-binding"/>
    <property type="match status" value="1"/>
</dbReference>
<dbReference type="EC" id="6.2.1.1" evidence="7"/>
<evidence type="ECO:0000256" key="2">
    <source>
        <dbReference type="ARBA" id="ARBA00022598"/>
    </source>
</evidence>
<dbReference type="PANTHER" id="PTHR43605">
    <property type="entry name" value="ACYL-COENZYME A SYNTHETASE"/>
    <property type="match status" value="1"/>
</dbReference>
<evidence type="ECO:0000256" key="3">
    <source>
        <dbReference type="ARBA" id="ARBA00022741"/>
    </source>
</evidence>
<organism evidence="7 8">
    <name type="scientific">Amycolatopsis lexingtonensis</name>
    <dbReference type="NCBI Taxonomy" id="218822"/>
    <lineage>
        <taxon>Bacteria</taxon>
        <taxon>Bacillati</taxon>
        <taxon>Actinomycetota</taxon>
        <taxon>Actinomycetes</taxon>
        <taxon>Pseudonocardiales</taxon>
        <taxon>Pseudonocardiaceae</taxon>
        <taxon>Amycolatopsis</taxon>
    </lineage>
</organism>
<dbReference type="Gene3D" id="3.40.50.12780">
    <property type="entry name" value="N-terminal domain of ligase-like"/>
    <property type="match status" value="1"/>
</dbReference>
<keyword evidence="8" id="KW-1185">Reference proteome</keyword>
<proteinExistence type="inferred from homology"/>
<dbReference type="GO" id="GO:0003987">
    <property type="term" value="F:acetate-CoA ligase activity"/>
    <property type="evidence" value="ECO:0007669"/>
    <property type="project" value="UniProtKB-EC"/>
</dbReference>
<reference evidence="7 8" key="1">
    <citation type="submission" date="2020-10" db="EMBL/GenBank/DDBJ databases">
        <title>Sequencing the genomes of 1000 actinobacteria strains.</title>
        <authorList>
            <person name="Klenk H.-P."/>
        </authorList>
    </citation>
    <scope>NUCLEOTIDE SEQUENCE [LARGE SCALE GENOMIC DNA]</scope>
    <source>
        <strain evidence="7 8">DSM 44653</strain>
    </source>
</reference>
<dbReference type="PANTHER" id="PTHR43605:SF10">
    <property type="entry name" value="ACYL-COA SYNTHETASE MEDIUM CHAIN FAMILY MEMBER 3"/>
    <property type="match status" value="1"/>
</dbReference>
<comment type="similarity">
    <text evidence="1">Belongs to the ATP-dependent AMP-binding enzyme family.</text>
</comment>
<dbReference type="Proteomes" id="UP000631670">
    <property type="component" value="Unassembled WGS sequence"/>
</dbReference>
<evidence type="ECO:0000313" key="7">
    <source>
        <dbReference type="EMBL" id="MBE1495098.1"/>
    </source>
</evidence>